<dbReference type="InterPro" id="IPR035076">
    <property type="entry name" value="Toxin/TOLIP"/>
</dbReference>
<evidence type="ECO:0000256" key="10">
    <source>
        <dbReference type="ARBA" id="ARBA00024615"/>
    </source>
</evidence>
<dbReference type="GO" id="GO:0005886">
    <property type="term" value="C:plasma membrane"/>
    <property type="evidence" value="ECO:0007669"/>
    <property type="project" value="UniProtKB-SubCell"/>
</dbReference>
<evidence type="ECO:0000313" key="21">
    <source>
        <dbReference type="EMBL" id="KAA0702982.1"/>
    </source>
</evidence>
<dbReference type="Pfam" id="PF00087">
    <property type="entry name" value="Toxin_TOLIP"/>
    <property type="match status" value="1"/>
</dbReference>
<organism evidence="21 22">
    <name type="scientific">Triplophysa tibetana</name>
    <dbReference type="NCBI Taxonomy" id="1572043"/>
    <lineage>
        <taxon>Eukaryota</taxon>
        <taxon>Metazoa</taxon>
        <taxon>Chordata</taxon>
        <taxon>Craniata</taxon>
        <taxon>Vertebrata</taxon>
        <taxon>Euteleostomi</taxon>
        <taxon>Actinopterygii</taxon>
        <taxon>Neopterygii</taxon>
        <taxon>Teleostei</taxon>
        <taxon>Ostariophysi</taxon>
        <taxon>Cypriniformes</taxon>
        <taxon>Nemacheilidae</taxon>
        <taxon>Triplophysa</taxon>
    </lineage>
</organism>
<evidence type="ECO:0000256" key="16">
    <source>
        <dbReference type="ARBA" id="ARBA00043155"/>
    </source>
</evidence>
<dbReference type="PANTHER" id="PTHR21347">
    <property type="entry name" value="CLEFT LIP AND PALATE ASSOCIATED TRANSMEMBRANE PROTEIN-RELATED"/>
    <property type="match status" value="1"/>
</dbReference>
<evidence type="ECO:0000256" key="19">
    <source>
        <dbReference type="SAM" id="Phobius"/>
    </source>
</evidence>
<dbReference type="CDD" id="cd23556">
    <property type="entry name" value="TFP_LU_ECD_uPAR_rpt1"/>
    <property type="match status" value="1"/>
</dbReference>
<dbReference type="Proteomes" id="UP000324632">
    <property type="component" value="Chromosome 24"/>
</dbReference>
<evidence type="ECO:0000256" key="11">
    <source>
        <dbReference type="ARBA" id="ARBA00024631"/>
    </source>
</evidence>
<comment type="subcellular location">
    <subcellularLocation>
        <location evidence="2">Cell membrane</location>
    </subcellularLocation>
    <subcellularLocation>
        <location evidence="1">Membrane</location>
        <topology evidence="1">Multi-pass membrane protein</topology>
    </subcellularLocation>
</comment>
<evidence type="ECO:0000256" key="7">
    <source>
        <dbReference type="ARBA" id="ARBA00022989"/>
    </source>
</evidence>
<sequence length="536" mass="60963">MFPSCCSKPKNGSQFKMSYTKVIFGVLVVYVVHTCWAIYGFIHTKPCDSSKGDSCVTSYLTVKPRLQLSIYSALDPNDESGYILLFKVDRFDINTRFDKKVSVTLPIGTHNNRTLHAVVFIHKSGVTPWKDNKHMRLVDRLTSQMNPLQLETTTTKQTRETSEEHKLVLYWKSCLRLNIMNEDFIFSNAGVPSDLRRYMKIIEDGKREKKKLYLPLLLVDELRSRLKDLIEINRTTKEVPLTVSYDTITLCKFRIWIHIQAVIYSLKHFGFSEQSLDEIKAMFVENGLHVLALSVLVPAFHLSFEVFAFKNDIRFWRDRKNLAGLSRRSVLWRCFSTIVIFLHLLEEQSSWLILLPTGIAALIELKSVAHLQMSTLMYKGLNTFISDVFSGIITTPGPHQLACFRDDVVFLIYLYQRRLAYTYSALNTLKCYSCGSKTTNDECNMNSEECQAPFDACMTTVAKLGAVKGIVKTCSNSKVCTGAASVATMDSNGNGVQISCCTSRLCNYSGAMSIKAQRWLMLLPLILLSLLIRQHT</sequence>
<protein>
    <recommendedName>
        <fullName evidence="14">Lipid scramblase CLPTM1L</fullName>
    </recommendedName>
    <alternativeName>
        <fullName evidence="16">Cisplatin resistance-related protein 9</fullName>
    </alternativeName>
    <alternativeName>
        <fullName evidence="15">Cleft lip and palate transmembrane protein 1-like protein</fullName>
    </alternativeName>
</protein>
<comment type="catalytic activity">
    <reaction evidence="10">
        <text>a 1,2-diacyl-sn-glycero-3-phosphoethanolamine(in) = a 1,2-diacyl-sn-glycero-3-phosphoethanolamine(out)</text>
        <dbReference type="Rhea" id="RHEA:38895"/>
        <dbReference type="ChEBI" id="CHEBI:64612"/>
    </reaction>
</comment>
<evidence type="ECO:0000256" key="8">
    <source>
        <dbReference type="ARBA" id="ARBA00023136"/>
    </source>
</evidence>
<dbReference type="PANTHER" id="PTHR21347:SF0">
    <property type="entry name" value="LIPID SCRAMBLASE CLPTM1L"/>
    <property type="match status" value="1"/>
</dbReference>
<evidence type="ECO:0000256" key="9">
    <source>
        <dbReference type="ARBA" id="ARBA00023180"/>
    </source>
</evidence>
<evidence type="ECO:0000256" key="3">
    <source>
        <dbReference type="ARBA" id="ARBA00009310"/>
    </source>
</evidence>
<accession>A0A5A9MZ22</accession>
<dbReference type="EMBL" id="SOYY01000024">
    <property type="protein sequence ID" value="KAA0702982.1"/>
    <property type="molecule type" value="Genomic_DNA"/>
</dbReference>
<dbReference type="SMART" id="SM00134">
    <property type="entry name" value="LU"/>
    <property type="match status" value="1"/>
</dbReference>
<dbReference type="Gene3D" id="2.10.60.10">
    <property type="entry name" value="CD59"/>
    <property type="match status" value="1"/>
</dbReference>
<evidence type="ECO:0000259" key="20">
    <source>
        <dbReference type="SMART" id="SM00134"/>
    </source>
</evidence>
<comment type="catalytic activity">
    <reaction evidence="11">
        <text>a 1,2-diacyl-sn-glycero-3-phosphocholine(in) = a 1,2-diacyl-sn-glycero-3-phosphocholine(out)</text>
        <dbReference type="Rhea" id="RHEA:38571"/>
        <dbReference type="ChEBI" id="CHEBI:57643"/>
    </reaction>
</comment>
<name>A0A5A9MZ22_9TELE</name>
<evidence type="ECO:0000256" key="4">
    <source>
        <dbReference type="ARBA" id="ARBA00022475"/>
    </source>
</evidence>
<evidence type="ECO:0000256" key="6">
    <source>
        <dbReference type="ARBA" id="ARBA00022729"/>
    </source>
</evidence>
<keyword evidence="7 19" id="KW-1133">Transmembrane helix</keyword>
<comment type="caution">
    <text evidence="21">The sequence shown here is derived from an EMBL/GenBank/DDBJ whole genome shotgun (WGS) entry which is preliminary data.</text>
</comment>
<evidence type="ECO:0000256" key="13">
    <source>
        <dbReference type="ARBA" id="ARBA00036810"/>
    </source>
</evidence>
<evidence type="ECO:0000256" key="15">
    <source>
        <dbReference type="ARBA" id="ARBA00042320"/>
    </source>
</evidence>
<evidence type="ECO:0000256" key="14">
    <source>
        <dbReference type="ARBA" id="ARBA00040905"/>
    </source>
</evidence>
<comment type="catalytic activity">
    <reaction evidence="12">
        <text>a 1,2-diacyl-sn-glycero-3-phospho-(1D-myo-inositol)(in) = a 1,2-diacyl-sn-glycero-3-phospho-(1D-myo-inositol)(out)</text>
        <dbReference type="Rhea" id="RHEA:38691"/>
        <dbReference type="ChEBI" id="CHEBI:57880"/>
    </reaction>
</comment>
<evidence type="ECO:0000256" key="17">
    <source>
        <dbReference type="ARBA" id="ARBA00045827"/>
    </source>
</evidence>
<dbReference type="InterPro" id="IPR016054">
    <property type="entry name" value="LY6_UPA_recep-like"/>
</dbReference>
<dbReference type="Pfam" id="PF05602">
    <property type="entry name" value="CLPTM1"/>
    <property type="match status" value="1"/>
</dbReference>
<keyword evidence="5 19" id="KW-0812">Transmembrane</keyword>
<evidence type="ECO:0000313" key="22">
    <source>
        <dbReference type="Proteomes" id="UP000324632"/>
    </source>
</evidence>
<dbReference type="SUPFAM" id="SSF57302">
    <property type="entry name" value="Snake toxin-like"/>
    <property type="match status" value="1"/>
</dbReference>
<keyword evidence="8 19" id="KW-0472">Membrane</keyword>
<dbReference type="InterPro" id="IPR045860">
    <property type="entry name" value="Snake_toxin-like_sf"/>
</dbReference>
<evidence type="ECO:0000256" key="2">
    <source>
        <dbReference type="ARBA" id="ARBA00004236"/>
    </source>
</evidence>
<evidence type="ECO:0000256" key="5">
    <source>
        <dbReference type="ARBA" id="ARBA00022692"/>
    </source>
</evidence>
<proteinExistence type="inferred from homology"/>
<comment type="catalytic activity">
    <reaction evidence="18">
        <text>a 6-(alpha-D-glucosaminyl)-1-(1,2-diacyl-sn-glycero-3-phospho)-1D-myo-inositol(in) = a 6-(alpha-D-glucosaminyl)-1-(1,2-diacyl-sn-glycero-3-phospho)-1D-myo-inositol(out)</text>
        <dbReference type="Rhea" id="RHEA:71491"/>
        <dbReference type="ChEBI" id="CHEBI:57997"/>
    </reaction>
</comment>
<gene>
    <name evidence="21" type="ORF">E1301_Tti010910</name>
</gene>
<feature type="domain" description="UPAR/Ly6" evidence="20">
    <location>
        <begin position="429"/>
        <end position="522"/>
    </location>
</feature>
<comment type="function">
    <text evidence="17">Scramblase that mediates the translocation of glucosaminylphosphatidylinositol (alpha-D-GlcN-(1-6)-(1,2-diacyl-sn-glycero-3-phospho)-1D-myo-inositol, GlcN-PI) across the endoplasmic reticulum (ER) membrane, from the cytosolic leaflet to the luminal leaflet of the ER membrane, where it participates in the biosynthesis of glycosylphosphatidylinositol (GPI). GPI is a lipid glycoconjugate involved in post-translational modification of proteins. Can also translocate 1,2-diacyl-sn-glycero-3-phospho-(1D-myo-inositol) (phosphatidylinositol or PI), as well as several other phospholipids (1,2-diacyl-sn-glycero-3-phosphocholine, 1,2-diacyl-sn-glycero-3-phosphoethanolamine), and N-acetylglucosaminylphosphatidylinositol (GlcNAc-PI) in vitro.</text>
</comment>
<dbReference type="GO" id="GO:0012505">
    <property type="term" value="C:endomembrane system"/>
    <property type="evidence" value="ECO:0007669"/>
    <property type="project" value="TreeGrafter"/>
</dbReference>
<dbReference type="InterPro" id="IPR008429">
    <property type="entry name" value="CLPTM1"/>
</dbReference>
<keyword evidence="22" id="KW-1185">Reference proteome</keyword>
<evidence type="ECO:0000256" key="1">
    <source>
        <dbReference type="ARBA" id="ARBA00004141"/>
    </source>
</evidence>
<evidence type="ECO:0000256" key="18">
    <source>
        <dbReference type="ARBA" id="ARBA00093208"/>
    </source>
</evidence>
<comment type="catalytic activity">
    <reaction evidence="13">
        <text>6-(alpha-D-glucosaminyl)-(1-octadecanoyl,2-(9Z)-octadecenoyl-sn-glycero-3-phospho)-1D-myo-inositol(in) = 6-(alpha-D-glucosaminyl)-(1-octadecanoyl,2-(9Z)-octadecenoyl-sn-glycero-3-phospho)-1D-myo-inositol(out)</text>
        <dbReference type="Rhea" id="RHEA:71495"/>
        <dbReference type="ChEBI" id="CHEBI:190691"/>
    </reaction>
</comment>
<keyword evidence="9" id="KW-0325">Glycoprotein</keyword>
<dbReference type="AlphaFoldDB" id="A0A5A9MZ22"/>
<keyword evidence="4" id="KW-1003">Cell membrane</keyword>
<comment type="similarity">
    <text evidence="3">Belongs to the CLPTM1 family.</text>
</comment>
<reference evidence="21 22" key="1">
    <citation type="journal article" date="2019" name="Mol. Ecol. Resour.">
        <title>Chromosome-level genome assembly of Triplophysa tibetana, a fish adapted to the harsh high-altitude environment of the Tibetan Plateau.</title>
        <authorList>
            <person name="Yang X."/>
            <person name="Liu H."/>
            <person name="Ma Z."/>
            <person name="Zou Y."/>
            <person name="Zou M."/>
            <person name="Mao Y."/>
            <person name="Li X."/>
            <person name="Wang H."/>
            <person name="Chen T."/>
            <person name="Wang W."/>
            <person name="Yang R."/>
        </authorList>
    </citation>
    <scope>NUCLEOTIDE SEQUENCE [LARGE SCALE GENOMIC DNA]</scope>
    <source>
        <strain evidence="21">TTIB1903HZAU</strain>
        <tissue evidence="21">Muscle</tissue>
    </source>
</reference>
<evidence type="ECO:0000256" key="12">
    <source>
        <dbReference type="ARBA" id="ARBA00035895"/>
    </source>
</evidence>
<feature type="transmembrane region" description="Helical" evidence="19">
    <location>
        <begin position="21"/>
        <end position="42"/>
    </location>
</feature>
<keyword evidence="6" id="KW-0732">Signal</keyword>